<proteinExistence type="predicted"/>
<dbReference type="EMBL" id="SSSM01000006">
    <property type="protein sequence ID" value="THG28591.1"/>
    <property type="molecule type" value="Genomic_DNA"/>
</dbReference>
<accession>A0A4S4FER1</accession>
<protein>
    <submittedName>
        <fullName evidence="2">Uncharacterized protein</fullName>
    </submittedName>
</protein>
<keyword evidence="3" id="KW-1185">Reference proteome</keyword>
<keyword evidence="1" id="KW-0472">Membrane</keyword>
<feature type="transmembrane region" description="Helical" evidence="1">
    <location>
        <begin position="28"/>
        <end position="46"/>
    </location>
</feature>
<name>A0A4S4FER1_9MICO</name>
<gene>
    <name evidence="2" type="ORF">E6C64_17470</name>
</gene>
<organism evidence="2 3">
    <name type="scientific">Naasia lichenicola</name>
    <dbReference type="NCBI Taxonomy" id="2565933"/>
    <lineage>
        <taxon>Bacteria</taxon>
        <taxon>Bacillati</taxon>
        <taxon>Actinomycetota</taxon>
        <taxon>Actinomycetes</taxon>
        <taxon>Micrococcales</taxon>
        <taxon>Microbacteriaceae</taxon>
        <taxon>Naasia</taxon>
    </lineage>
</organism>
<reference evidence="2 3" key="1">
    <citation type="submission" date="2019-04" db="EMBL/GenBank/DDBJ databases">
        <authorList>
            <person name="Jiang L."/>
        </authorList>
    </citation>
    <scope>NUCLEOTIDE SEQUENCE [LARGE SCALE GENOMIC DNA]</scope>
    <source>
        <strain evidence="2 3">YIM 131853</strain>
    </source>
</reference>
<sequence>MLQTELVVAVLHLIAVLGMPVDGQLLLVGAGLMLAGVAVGLVLRRLGATAAPVRELASADRLHAPELAALVSETLWRAAGRPEPRAPSRHLSTARA</sequence>
<evidence type="ECO:0000313" key="3">
    <source>
        <dbReference type="Proteomes" id="UP000309133"/>
    </source>
</evidence>
<dbReference type="AlphaFoldDB" id="A0A4S4FER1"/>
<evidence type="ECO:0000256" key="1">
    <source>
        <dbReference type="SAM" id="Phobius"/>
    </source>
</evidence>
<comment type="caution">
    <text evidence="2">The sequence shown here is derived from an EMBL/GenBank/DDBJ whole genome shotgun (WGS) entry which is preliminary data.</text>
</comment>
<keyword evidence="1" id="KW-1133">Transmembrane helix</keyword>
<keyword evidence="1" id="KW-0812">Transmembrane</keyword>
<evidence type="ECO:0000313" key="2">
    <source>
        <dbReference type="EMBL" id="THG28591.1"/>
    </source>
</evidence>
<dbReference type="RefSeq" id="WP_136428951.1">
    <property type="nucleotide sequence ID" value="NZ_SSSM01000006.1"/>
</dbReference>
<dbReference type="Proteomes" id="UP000309133">
    <property type="component" value="Unassembled WGS sequence"/>
</dbReference>